<evidence type="ECO:0000313" key="12">
    <source>
        <dbReference type="EMBL" id="KRY73236.1"/>
    </source>
</evidence>
<dbReference type="SUPFAM" id="SSF63737">
    <property type="entry name" value="Leukotriene A4 hydrolase N-terminal domain"/>
    <property type="match status" value="1"/>
</dbReference>
<gene>
    <name evidence="12" type="primary">Npepps</name>
    <name evidence="12" type="ORF">T4A_7383</name>
</gene>
<keyword evidence="3 12" id="KW-0031">Aminopeptidase</keyword>
<feature type="domain" description="Aminopeptidase N-like N-terminal" evidence="11">
    <location>
        <begin position="32"/>
        <end position="213"/>
    </location>
</feature>
<dbReference type="InterPro" id="IPR001930">
    <property type="entry name" value="Peptidase_M1"/>
</dbReference>
<sequence>MTEIGDTSLHDLMLCMTFTLLVQREAINTSTKPIEYILKLNLNFEKKLFYADFIQFFSRLGYLLEKRQTLDIHAAELELHEVSLVCEEGVCACTYCNEDLEKERRRLFFVPPIPPSYATLRIKYSGTMSESQHGVFFISSVNGPIVAARCESTSARYVFPCFDDVIFKAPITLTLTFSDGNQVFSNMALLKMTSKDGMKSALFKTTPAIPTYLLSFVVGKFHYCRKQRESQATAAKPVVSVFEQHVRECRTGLLYQVAKKVLAFLSDYLSIPYPYDKCSIVVVPGMEKAVCATGLIVLPEESAVYSSKYSSLKAKYKVIYSVAYQLCLTWFGNYLTEKSWNDLYINRGLATFLKYLSVQELIEEGDLWKHFAAFCQSEVLDTDSSDYNFRKHVGRKAIMVERQWLKMACILRMLYCYIGPENLQRMVRRYISFYSALSLPHQAFCKAMKSLPVNFDVDHFYRSWFEGFGYPVVLVDLTGKRRSTLSVEQYRFIDTRVSPNWKSNINNGEPIWCLPTRIITSNSQDDCINLVINERVTEVSNSNPAAWLKLNFQCEGLFCVKYGNCMFAKLCCAIKSNQLCPLDRIDLCRNYLALIRSGYVSYQDYLELLCCFTEEGDYYVMAEVDKGLSFIRDFMERIGHEYVKRFDRFCAKFWTRYLTKFGWVNDHALTPNDRKLRSLAVLRLGEMGNPKVLRMASKLFKKYHSTMEFEDVELRGTILALTALKDGNCYAKLLDIYNKAKYPDAKQECLYAMGRNPNFRLTAISFALSDEIGLRNFIEFYNGLTSCYNGQTFAYKCLMNGLFWSKLDKFDMFAHVKLLRIIISRNSGSLFPDVIRRNILISSQRFPYFLLEHCAFLCFRSACRWKTWGKGTAIIFYWLENNVS</sequence>
<dbReference type="PANTHER" id="PTHR11533:SF174">
    <property type="entry name" value="PUROMYCIN-SENSITIVE AMINOPEPTIDASE-RELATED"/>
    <property type="match status" value="1"/>
</dbReference>
<dbReference type="Gene3D" id="1.25.50.20">
    <property type="match status" value="1"/>
</dbReference>
<dbReference type="PANTHER" id="PTHR11533">
    <property type="entry name" value="PROTEASE M1 ZINC METALLOPROTEASE"/>
    <property type="match status" value="1"/>
</dbReference>
<dbReference type="GO" id="GO:0006508">
    <property type="term" value="P:proteolysis"/>
    <property type="evidence" value="ECO:0007669"/>
    <property type="project" value="UniProtKB-KW"/>
</dbReference>
<organism evidence="12 13">
    <name type="scientific">Trichinella pseudospiralis</name>
    <name type="common">Parasitic roundworm</name>
    <dbReference type="NCBI Taxonomy" id="6337"/>
    <lineage>
        <taxon>Eukaryota</taxon>
        <taxon>Metazoa</taxon>
        <taxon>Ecdysozoa</taxon>
        <taxon>Nematoda</taxon>
        <taxon>Enoplea</taxon>
        <taxon>Dorylaimia</taxon>
        <taxon>Trichinellida</taxon>
        <taxon>Trichinellidae</taxon>
        <taxon>Trichinella</taxon>
    </lineage>
</organism>
<dbReference type="Proteomes" id="UP000054632">
    <property type="component" value="Unassembled WGS sequence"/>
</dbReference>
<evidence type="ECO:0000259" key="11">
    <source>
        <dbReference type="Pfam" id="PF17900"/>
    </source>
</evidence>
<dbReference type="Gene3D" id="1.10.390.10">
    <property type="entry name" value="Neutral Protease Domain 2"/>
    <property type="match status" value="1"/>
</dbReference>
<dbReference type="InterPro" id="IPR045357">
    <property type="entry name" value="Aminopeptidase_N-like_N"/>
</dbReference>
<dbReference type="InterPro" id="IPR014782">
    <property type="entry name" value="Peptidase_M1_dom"/>
</dbReference>
<dbReference type="GO" id="GO:0042277">
    <property type="term" value="F:peptide binding"/>
    <property type="evidence" value="ECO:0007669"/>
    <property type="project" value="TreeGrafter"/>
</dbReference>
<keyword evidence="4" id="KW-0645">Protease</keyword>
<keyword evidence="8" id="KW-0482">Metalloprotease</keyword>
<accession>A0A0V1EHD9</accession>
<evidence type="ECO:0000256" key="8">
    <source>
        <dbReference type="ARBA" id="ARBA00023049"/>
    </source>
</evidence>
<keyword evidence="6" id="KW-0378">Hydrolase</keyword>
<dbReference type="GO" id="GO:0070006">
    <property type="term" value="F:metalloaminopeptidase activity"/>
    <property type="evidence" value="ECO:0007669"/>
    <property type="project" value="TreeGrafter"/>
</dbReference>
<name>A0A0V1EHD9_TRIPS</name>
<dbReference type="InterPro" id="IPR024571">
    <property type="entry name" value="ERAP1-like_C_dom"/>
</dbReference>
<evidence type="ECO:0000256" key="1">
    <source>
        <dbReference type="ARBA" id="ARBA00001947"/>
    </source>
</evidence>
<dbReference type="GO" id="GO:0005615">
    <property type="term" value="C:extracellular space"/>
    <property type="evidence" value="ECO:0007669"/>
    <property type="project" value="TreeGrafter"/>
</dbReference>
<dbReference type="InterPro" id="IPR050344">
    <property type="entry name" value="Peptidase_M1_aminopeptidases"/>
</dbReference>
<keyword evidence="7" id="KW-0862">Zinc</keyword>
<evidence type="ECO:0000259" key="9">
    <source>
        <dbReference type="Pfam" id="PF01433"/>
    </source>
</evidence>
<dbReference type="Gene3D" id="2.60.40.1730">
    <property type="entry name" value="tricorn interacting facor f3 domain"/>
    <property type="match status" value="1"/>
</dbReference>
<dbReference type="PRINTS" id="PR00756">
    <property type="entry name" value="ALADIPTASE"/>
</dbReference>
<proteinExistence type="inferred from homology"/>
<feature type="domain" description="Peptidase M1 membrane alanine aminopeptidase" evidence="9">
    <location>
        <begin position="256"/>
        <end position="464"/>
    </location>
</feature>
<comment type="caution">
    <text evidence="12">The sequence shown here is derived from an EMBL/GenBank/DDBJ whole genome shotgun (WGS) entry which is preliminary data.</text>
</comment>
<dbReference type="GO" id="GO:0005737">
    <property type="term" value="C:cytoplasm"/>
    <property type="evidence" value="ECO:0007669"/>
    <property type="project" value="TreeGrafter"/>
</dbReference>
<evidence type="ECO:0000256" key="6">
    <source>
        <dbReference type="ARBA" id="ARBA00022801"/>
    </source>
</evidence>
<comment type="similarity">
    <text evidence="2">Belongs to the peptidase M1 family.</text>
</comment>
<evidence type="ECO:0000256" key="3">
    <source>
        <dbReference type="ARBA" id="ARBA00022438"/>
    </source>
</evidence>
<dbReference type="SUPFAM" id="SSF55486">
    <property type="entry name" value="Metalloproteases ('zincins'), catalytic domain"/>
    <property type="match status" value="1"/>
</dbReference>
<comment type="cofactor">
    <cofactor evidence="1">
        <name>Zn(2+)</name>
        <dbReference type="ChEBI" id="CHEBI:29105"/>
    </cofactor>
</comment>
<dbReference type="AlphaFoldDB" id="A0A0V1EHD9"/>
<dbReference type="Pfam" id="PF11838">
    <property type="entry name" value="ERAP1_C"/>
    <property type="match status" value="1"/>
</dbReference>
<reference evidence="12 13" key="1">
    <citation type="submission" date="2015-01" db="EMBL/GenBank/DDBJ databases">
        <title>Evolution of Trichinella species and genotypes.</title>
        <authorList>
            <person name="Korhonen P.K."/>
            <person name="Edoardo P."/>
            <person name="Giuseppe L.R."/>
            <person name="Gasser R.B."/>
        </authorList>
    </citation>
    <scope>NUCLEOTIDE SEQUENCE [LARGE SCALE GENOMIC DNA]</scope>
    <source>
        <strain evidence="12">ISS13</strain>
    </source>
</reference>
<protein>
    <submittedName>
        <fullName evidence="12">Puromycin-sensitive aminopeptidase</fullName>
    </submittedName>
</protein>
<dbReference type="InterPro" id="IPR042097">
    <property type="entry name" value="Aminopeptidase_N-like_N_sf"/>
</dbReference>
<dbReference type="Pfam" id="PF17900">
    <property type="entry name" value="Peptidase_M1_N"/>
    <property type="match status" value="1"/>
</dbReference>
<evidence type="ECO:0000313" key="13">
    <source>
        <dbReference type="Proteomes" id="UP000054632"/>
    </source>
</evidence>
<dbReference type="InterPro" id="IPR027268">
    <property type="entry name" value="Peptidase_M4/M1_CTD_sf"/>
</dbReference>
<dbReference type="GO" id="GO:0016020">
    <property type="term" value="C:membrane"/>
    <property type="evidence" value="ECO:0007669"/>
    <property type="project" value="TreeGrafter"/>
</dbReference>
<dbReference type="Gene3D" id="2.60.40.1910">
    <property type="match status" value="1"/>
</dbReference>
<dbReference type="GO" id="GO:0043171">
    <property type="term" value="P:peptide catabolic process"/>
    <property type="evidence" value="ECO:0007669"/>
    <property type="project" value="TreeGrafter"/>
</dbReference>
<keyword evidence="5" id="KW-0479">Metal-binding</keyword>
<dbReference type="GO" id="GO:0008270">
    <property type="term" value="F:zinc ion binding"/>
    <property type="evidence" value="ECO:0007669"/>
    <property type="project" value="InterPro"/>
</dbReference>
<feature type="domain" description="ERAP1-like C-terminal" evidence="10">
    <location>
        <begin position="547"/>
        <end position="798"/>
    </location>
</feature>
<evidence type="ECO:0000259" key="10">
    <source>
        <dbReference type="Pfam" id="PF11838"/>
    </source>
</evidence>
<dbReference type="Pfam" id="PF01433">
    <property type="entry name" value="Peptidase_M1"/>
    <property type="match status" value="1"/>
</dbReference>
<evidence type="ECO:0000256" key="5">
    <source>
        <dbReference type="ARBA" id="ARBA00022723"/>
    </source>
</evidence>
<evidence type="ECO:0000256" key="2">
    <source>
        <dbReference type="ARBA" id="ARBA00010136"/>
    </source>
</evidence>
<evidence type="ECO:0000256" key="7">
    <source>
        <dbReference type="ARBA" id="ARBA00022833"/>
    </source>
</evidence>
<dbReference type="EMBL" id="JYDR01000036">
    <property type="protein sequence ID" value="KRY73236.1"/>
    <property type="molecule type" value="Genomic_DNA"/>
</dbReference>
<evidence type="ECO:0000256" key="4">
    <source>
        <dbReference type="ARBA" id="ARBA00022670"/>
    </source>
</evidence>